<evidence type="ECO:0000259" key="1">
    <source>
        <dbReference type="Pfam" id="PF03872"/>
    </source>
</evidence>
<proteinExistence type="predicted"/>
<keyword evidence="3" id="KW-1185">Reference proteome</keyword>
<dbReference type="HOGENOM" id="CLU_1592650_0_0_6"/>
<dbReference type="Pfam" id="PF03872">
    <property type="entry name" value="RseA_N"/>
    <property type="match status" value="1"/>
</dbReference>
<dbReference type="STRING" id="857087.Metme_2791"/>
<dbReference type="GO" id="GO:0016989">
    <property type="term" value="F:sigma factor antagonist activity"/>
    <property type="evidence" value="ECO:0007669"/>
    <property type="project" value="InterPro"/>
</dbReference>
<protein>
    <recommendedName>
        <fullName evidence="1">Anti sigma-E protein RseA N-terminal domain-containing protein</fullName>
    </recommendedName>
</protein>
<name>G0A034_METMM</name>
<dbReference type="PANTHER" id="PTHR38104:SF1">
    <property type="entry name" value="ANTI-SIGMA-E FACTOR RSEA"/>
    <property type="match status" value="1"/>
</dbReference>
<dbReference type="SUPFAM" id="SSF89069">
    <property type="entry name" value="N-terminal, cytoplasmic domain of anti-sigmaE factor RseA"/>
    <property type="match status" value="1"/>
</dbReference>
<reference evidence="2 3" key="1">
    <citation type="journal article" date="2011" name="J. Bacteriol.">
        <title>Complete Genome Sequence of the Aerobic Marine Methanotroph Methylomonas methanica MC09.</title>
        <authorList>
            <person name="Boden R."/>
            <person name="Cunliffe M."/>
            <person name="Scanlan J."/>
            <person name="Moussard H."/>
            <person name="Kits K.D."/>
            <person name="Klotz M.G."/>
            <person name="Jetten M.S."/>
            <person name="Vuilleumier S."/>
            <person name="Han J."/>
            <person name="Peters L."/>
            <person name="Mikhailova N."/>
            <person name="Teshima H."/>
            <person name="Tapia R."/>
            <person name="Kyrpides N."/>
            <person name="Ivanova N."/>
            <person name="Pagani I."/>
            <person name="Cheng J.F."/>
            <person name="Goodwin L."/>
            <person name="Han C."/>
            <person name="Hauser L."/>
            <person name="Land M.L."/>
            <person name="Lapidus A."/>
            <person name="Lucas S."/>
            <person name="Pitluck S."/>
            <person name="Woyke T."/>
            <person name="Stein L."/>
            <person name="Murrell J.C."/>
        </authorList>
    </citation>
    <scope>NUCLEOTIDE SEQUENCE [LARGE SCALE GENOMIC DNA]</scope>
    <source>
        <strain evidence="2 3">MC09</strain>
    </source>
</reference>
<dbReference type="CDD" id="cd16328">
    <property type="entry name" value="RseA_N"/>
    <property type="match status" value="1"/>
</dbReference>
<organism evidence="2 3">
    <name type="scientific">Methylomonas methanica (strain DSM 25384 / MC09)</name>
    <dbReference type="NCBI Taxonomy" id="857087"/>
    <lineage>
        <taxon>Bacteria</taxon>
        <taxon>Pseudomonadati</taxon>
        <taxon>Pseudomonadota</taxon>
        <taxon>Gammaproteobacteria</taxon>
        <taxon>Methylococcales</taxon>
        <taxon>Methylococcaceae</taxon>
        <taxon>Methylomonas</taxon>
    </lineage>
</organism>
<sequence>MQEQQLEKLSLLVDDQLANARAIAMLKSVQRDPELQAKLQRYALISQALKAEQGSVAGLDFAEKVKQQLKSEPVYFLPRKKSDDHLKKTSLALAASIVLAVVGFYAGKTQNQAQPFSRITTVAERQIPAEQMNAQFKDYLQAHDNVWYVNNNAGVKSYARLASYQPK</sequence>
<accession>G0A034</accession>
<dbReference type="InterPro" id="IPR005572">
    <property type="entry name" value="Anti-sigma_E_RseA_N"/>
</dbReference>
<feature type="domain" description="Anti sigma-E protein RseA N-terminal" evidence="1">
    <location>
        <begin position="5"/>
        <end position="81"/>
    </location>
</feature>
<dbReference type="Proteomes" id="UP000008888">
    <property type="component" value="Chromosome"/>
</dbReference>
<dbReference type="AlphaFoldDB" id="G0A034"/>
<dbReference type="PANTHER" id="PTHR38104">
    <property type="match status" value="1"/>
</dbReference>
<evidence type="ECO:0000313" key="3">
    <source>
        <dbReference type="Proteomes" id="UP000008888"/>
    </source>
</evidence>
<gene>
    <name evidence="2" type="ordered locus">Metme_2791</name>
</gene>
<dbReference type="OrthoDB" id="5573685at2"/>
<dbReference type="RefSeq" id="WP_013819408.1">
    <property type="nucleotide sequence ID" value="NC_015572.1"/>
</dbReference>
<dbReference type="InterPro" id="IPR036147">
    <property type="entry name" value="Anti-sigma_E_RseA_N_sf"/>
</dbReference>
<dbReference type="KEGG" id="mmt:Metme_2791"/>
<reference key="2">
    <citation type="submission" date="2011-05" db="EMBL/GenBank/DDBJ databases">
        <title>Complete genome sequence of the aerobic marine methanotroph Methylomonas methanica MC09.</title>
        <authorList>
            <person name="Boden R."/>
            <person name="Cunliffe M."/>
            <person name="Scanlan J."/>
            <person name="Moussard H."/>
            <person name="Kits K.D."/>
            <person name="Klotz M."/>
            <person name="Jetten M."/>
            <person name="Vuilleumier S."/>
            <person name="Han J."/>
            <person name="Peters L."/>
            <person name="Mikhailova N."/>
            <person name="Teshima H."/>
            <person name="Tapia R."/>
            <person name="Kyrpides N."/>
            <person name="Ivanova N."/>
            <person name="Pagani I."/>
            <person name="Cheng J.-F."/>
            <person name="Goodwin L."/>
            <person name="Han C."/>
            <person name="Hauser L."/>
            <person name="Land M."/>
            <person name="Lapidus A."/>
            <person name="Lucas S."/>
            <person name="Pitluck S."/>
            <person name="Woyke T."/>
            <person name="Stein L.Y."/>
            <person name="Murrell C."/>
        </authorList>
    </citation>
    <scope>NUCLEOTIDE SEQUENCE</scope>
    <source>
        <strain>MC09</strain>
    </source>
</reference>
<dbReference type="InterPro" id="IPR052383">
    <property type="entry name" value="Anti-sigma-E_RseA-like"/>
</dbReference>
<evidence type="ECO:0000313" key="2">
    <source>
        <dbReference type="EMBL" id="AEG01173.1"/>
    </source>
</evidence>
<dbReference type="EMBL" id="CP002738">
    <property type="protein sequence ID" value="AEG01173.1"/>
    <property type="molecule type" value="Genomic_DNA"/>
</dbReference>
<dbReference type="eggNOG" id="COG3073">
    <property type="taxonomic scope" value="Bacteria"/>
</dbReference>
<dbReference type="Gene3D" id="1.10.10.880">
    <property type="entry name" value="Anti sigma-E protein RseA, N-terminal domain"/>
    <property type="match status" value="1"/>
</dbReference>
<reference evidence="3" key="3">
    <citation type="submission" date="2011-05" db="EMBL/GenBank/DDBJ databases">
        <title>Complete sequence of Methylomonas methanica MC09.</title>
        <authorList>
            <consortium name="US DOE Joint Genome Institute"/>
            <person name="Lucas S."/>
            <person name="Han J."/>
            <person name="Lapidus A."/>
            <person name="Cheng J.-F."/>
            <person name="Goodwin L."/>
            <person name="Pitluck S."/>
            <person name="Peters L."/>
            <person name="Mikhailova N."/>
            <person name="Teshima H."/>
            <person name="Han C."/>
            <person name="Tapia R."/>
            <person name="Land M."/>
            <person name="Hauser L."/>
            <person name="Kyrpides N."/>
            <person name="Ivanova N."/>
            <person name="Pagani I."/>
            <person name="Stein L."/>
            <person name="Woyke T."/>
        </authorList>
    </citation>
    <scope>NUCLEOTIDE SEQUENCE [LARGE SCALE GENOMIC DNA]</scope>
    <source>
        <strain evidence="3">MC09</strain>
    </source>
</reference>